<reference evidence="1 2" key="1">
    <citation type="submission" date="2014-05" db="EMBL/GenBank/DDBJ databases">
        <title>ATOL: Assembling a taxonomically balanced genome-scale reconstruction of the evolutionary history of the Enterobacteriaceae.</title>
        <authorList>
            <person name="Plunkett G.III."/>
            <person name="Neeno-Eckwall E.C."/>
            <person name="Glasner J.D."/>
            <person name="Perna N.T."/>
        </authorList>
    </citation>
    <scope>NUCLEOTIDE SEQUENCE [LARGE SCALE GENOMIC DNA]</scope>
    <source>
        <strain evidence="1 2">ATCC 33301</strain>
    </source>
</reference>
<keyword evidence="1" id="KW-0449">Lipoprotein</keyword>
<proteinExistence type="predicted"/>
<keyword evidence="2" id="KW-1185">Reference proteome</keyword>
<dbReference type="EMBL" id="JMPR01000035">
    <property type="protein sequence ID" value="KFD18859.1"/>
    <property type="molecule type" value="Genomic_DNA"/>
</dbReference>
<comment type="caution">
    <text evidence="1">The sequence shown here is derived from an EMBL/GenBank/DDBJ whole genome shotgun (WGS) entry which is preliminary data.</text>
</comment>
<evidence type="ECO:0000313" key="2">
    <source>
        <dbReference type="Proteomes" id="UP000028602"/>
    </source>
</evidence>
<dbReference type="Proteomes" id="UP000028602">
    <property type="component" value="Unassembled WGS sequence"/>
</dbReference>
<dbReference type="eggNOG" id="ENOG503155I">
    <property type="taxonomic scope" value="Bacteria"/>
</dbReference>
<dbReference type="AlphaFoldDB" id="A0A085JEG3"/>
<accession>A0A085JEG3</accession>
<sequence>MIITKKTITSMIVITLLVGSVTGCSNWSKRDRHTALGAGIGAIGGNILTGGSTLGTLGGAAVGGVIGRQTH</sequence>
<organism evidence="1 2">
    <name type="scientific">Tatumella ptyseos ATCC 33301</name>
    <dbReference type="NCBI Taxonomy" id="1005995"/>
    <lineage>
        <taxon>Bacteria</taxon>
        <taxon>Pseudomonadati</taxon>
        <taxon>Pseudomonadota</taxon>
        <taxon>Gammaproteobacteria</taxon>
        <taxon>Enterobacterales</taxon>
        <taxon>Erwiniaceae</taxon>
        <taxon>Tatumella</taxon>
    </lineage>
</organism>
<name>A0A085JEG3_9GAMM</name>
<evidence type="ECO:0000313" key="1">
    <source>
        <dbReference type="EMBL" id="KFD18859.1"/>
    </source>
</evidence>
<protein>
    <submittedName>
        <fullName evidence="1">Osmotically-inducible lipoprotein B</fullName>
    </submittedName>
</protein>
<dbReference type="PROSITE" id="PS51257">
    <property type="entry name" value="PROKAR_LIPOPROTEIN"/>
    <property type="match status" value="1"/>
</dbReference>
<gene>
    <name evidence="1" type="ORF">GTPT_2160</name>
</gene>